<evidence type="ECO:0000256" key="1">
    <source>
        <dbReference type="SAM" id="Phobius"/>
    </source>
</evidence>
<sequence>MSRSSVFGRLYVSNTIRFVFPFRSVLKRSTSARTYSSAASTYRSIVGILLGILPLPRCLLCFLSILGVRRIPLLFLRPNDRKKRNATIPPIY</sequence>
<organism evidence="2">
    <name type="scientific">Ixodes ricinus</name>
    <name type="common">Common tick</name>
    <name type="synonym">Acarus ricinus</name>
    <dbReference type="NCBI Taxonomy" id="34613"/>
    <lineage>
        <taxon>Eukaryota</taxon>
        <taxon>Metazoa</taxon>
        <taxon>Ecdysozoa</taxon>
        <taxon>Arthropoda</taxon>
        <taxon>Chelicerata</taxon>
        <taxon>Arachnida</taxon>
        <taxon>Acari</taxon>
        <taxon>Parasitiformes</taxon>
        <taxon>Ixodida</taxon>
        <taxon>Ixodoidea</taxon>
        <taxon>Ixodidae</taxon>
        <taxon>Ixodinae</taxon>
        <taxon>Ixodes</taxon>
    </lineage>
</organism>
<keyword evidence="1" id="KW-0472">Membrane</keyword>
<protein>
    <submittedName>
        <fullName evidence="2">Putative secreted protein</fullName>
    </submittedName>
</protein>
<keyword evidence="1" id="KW-0812">Transmembrane</keyword>
<feature type="transmembrane region" description="Helical" evidence="1">
    <location>
        <begin position="45"/>
        <end position="68"/>
    </location>
</feature>
<proteinExistence type="evidence at transcript level"/>
<dbReference type="AlphaFoldDB" id="A0A0K8RFM7"/>
<name>A0A0K8RFM7_IXORI</name>
<keyword evidence="1" id="KW-1133">Transmembrane helix</keyword>
<evidence type="ECO:0000313" key="2">
    <source>
        <dbReference type="EMBL" id="JAA69289.1"/>
    </source>
</evidence>
<reference evidence="2" key="1">
    <citation type="submission" date="2012-12" db="EMBL/GenBank/DDBJ databases">
        <title>Identification and characterization of a phenylalanine ammonia-lyase gene family in Isatis indigotica Fort.</title>
        <authorList>
            <person name="Liu Q."/>
            <person name="Chen J."/>
            <person name="Zhou X."/>
            <person name="Di P."/>
            <person name="Xiao Y."/>
            <person name="Xuan H."/>
            <person name="Zhang L."/>
            <person name="Chen W."/>
        </authorList>
    </citation>
    <scope>NUCLEOTIDE SEQUENCE</scope>
    <source>
        <tissue evidence="2">Salivary gland</tissue>
    </source>
</reference>
<accession>A0A0K8RFM7</accession>
<dbReference type="EMBL" id="GADI01004519">
    <property type="protein sequence ID" value="JAA69289.1"/>
    <property type="molecule type" value="mRNA"/>
</dbReference>